<proteinExistence type="predicted"/>
<name>A0A1F6T0Z7_9PROT</name>
<accession>A0A1F6T0Z7</accession>
<dbReference type="Gene3D" id="3.30.310.70">
    <property type="entry name" value="TT1751-like domain"/>
    <property type="match status" value="1"/>
</dbReference>
<comment type="caution">
    <text evidence="2">The sequence shown here is derived from an EMBL/GenBank/DDBJ whole genome shotgun (WGS) entry which is preliminary data.</text>
</comment>
<dbReference type="InterPro" id="IPR005180">
    <property type="entry name" value="DUF302"/>
</dbReference>
<keyword evidence="1" id="KW-0732">Signal</keyword>
<dbReference type="EMBL" id="MFSQ01000112">
    <property type="protein sequence ID" value="OGI38858.1"/>
    <property type="molecule type" value="Genomic_DNA"/>
</dbReference>
<dbReference type="InterPro" id="IPR035923">
    <property type="entry name" value="TT1751-like_sf"/>
</dbReference>
<gene>
    <name evidence="2" type="ORF">A2140_04195</name>
</gene>
<feature type="chain" id="PRO_5009526509" evidence="1">
    <location>
        <begin position="25"/>
        <end position="164"/>
    </location>
</feature>
<organism evidence="2 3">
    <name type="scientific">Candidatus Muproteobacteria bacterium RBG_16_62_13</name>
    <dbReference type="NCBI Taxonomy" id="1817756"/>
    <lineage>
        <taxon>Bacteria</taxon>
        <taxon>Pseudomonadati</taxon>
        <taxon>Pseudomonadota</taxon>
        <taxon>Candidatus Muproteobacteria</taxon>
    </lineage>
</organism>
<evidence type="ECO:0000256" key="1">
    <source>
        <dbReference type="SAM" id="SignalP"/>
    </source>
</evidence>
<evidence type="ECO:0000313" key="2">
    <source>
        <dbReference type="EMBL" id="OGI38858.1"/>
    </source>
</evidence>
<dbReference type="CDD" id="cd14797">
    <property type="entry name" value="DUF302"/>
    <property type="match status" value="1"/>
</dbReference>
<reference evidence="2 3" key="1">
    <citation type="journal article" date="2016" name="Nat. Commun.">
        <title>Thousands of microbial genomes shed light on interconnected biogeochemical processes in an aquifer system.</title>
        <authorList>
            <person name="Anantharaman K."/>
            <person name="Brown C.T."/>
            <person name="Hug L.A."/>
            <person name="Sharon I."/>
            <person name="Castelle C.J."/>
            <person name="Probst A.J."/>
            <person name="Thomas B.C."/>
            <person name="Singh A."/>
            <person name="Wilkins M.J."/>
            <person name="Karaoz U."/>
            <person name="Brodie E.L."/>
            <person name="Williams K.H."/>
            <person name="Hubbard S.S."/>
            <person name="Banfield J.F."/>
        </authorList>
    </citation>
    <scope>NUCLEOTIDE SEQUENCE [LARGE SCALE GENOMIC DNA]</scope>
</reference>
<dbReference type="STRING" id="1817756.A2140_04195"/>
<evidence type="ECO:0000313" key="3">
    <source>
        <dbReference type="Proteomes" id="UP000178379"/>
    </source>
</evidence>
<dbReference type="SUPFAM" id="SSF103247">
    <property type="entry name" value="TT1751-like"/>
    <property type="match status" value="1"/>
</dbReference>
<sequence length="164" mass="18095">MKNRIAPVILSLAVTFLAGPTALANDTGIVHYSKKASFDEVRQDLVIAIQNKGLVVDHTSHIHKMLERTKKDVGAKLTMYKEGQSFSFCSARLSRATMETDPHNMAFCPYSIVVYTTAADPKTVHVAYRRPYRADGSPASRASLKDVENLLDGIAREALGMKKK</sequence>
<dbReference type="AlphaFoldDB" id="A0A1F6T0Z7"/>
<protein>
    <submittedName>
        <fullName evidence="2">Uncharacterized protein</fullName>
    </submittedName>
</protein>
<dbReference type="Proteomes" id="UP000178379">
    <property type="component" value="Unassembled WGS sequence"/>
</dbReference>
<feature type="signal peptide" evidence="1">
    <location>
        <begin position="1"/>
        <end position="24"/>
    </location>
</feature>